<dbReference type="Proteomes" id="UP001221558">
    <property type="component" value="Chromosome"/>
</dbReference>
<organism evidence="3 4">
    <name type="scientific">Sphingobacterium oryzagri</name>
    <dbReference type="NCBI Taxonomy" id="3025669"/>
    <lineage>
        <taxon>Bacteria</taxon>
        <taxon>Pseudomonadati</taxon>
        <taxon>Bacteroidota</taxon>
        <taxon>Sphingobacteriia</taxon>
        <taxon>Sphingobacteriales</taxon>
        <taxon>Sphingobacteriaceae</taxon>
        <taxon>Sphingobacterium</taxon>
    </lineage>
</organism>
<evidence type="ECO:0008006" key="5">
    <source>
        <dbReference type="Google" id="ProtNLM"/>
    </source>
</evidence>
<keyword evidence="4" id="KW-1185">Reference proteome</keyword>
<evidence type="ECO:0000256" key="2">
    <source>
        <dbReference type="SAM" id="Phobius"/>
    </source>
</evidence>
<evidence type="ECO:0000256" key="1">
    <source>
        <dbReference type="SAM" id="MobiDB-lite"/>
    </source>
</evidence>
<sequence>MENKNGLVAFALLGLAVGTAAYYLLGTEDGKRQLDRANEGVKSLTNSIKDLSKKEAKRAAKLAKSAKADLENLKDKAKEAGKHALDNASEKAQQWANKASDAANGVSHKAEDVIADAKSEINKA</sequence>
<dbReference type="EMBL" id="CP117880">
    <property type="protein sequence ID" value="WDF68226.1"/>
    <property type="molecule type" value="Genomic_DNA"/>
</dbReference>
<name>A0ABY7WF24_9SPHI</name>
<accession>A0ABY7WF24</accession>
<dbReference type="RefSeq" id="WP_274266959.1">
    <property type="nucleotide sequence ID" value="NZ_CP117880.1"/>
</dbReference>
<keyword evidence="2" id="KW-1133">Transmembrane helix</keyword>
<protein>
    <recommendedName>
        <fullName evidence="5">YtxH domain-containing protein</fullName>
    </recommendedName>
</protein>
<reference evidence="3 4" key="1">
    <citation type="submission" date="2023-02" db="EMBL/GenBank/DDBJ databases">
        <title>Genome sequence of Sphingobacterium sp. KACC 22765.</title>
        <authorList>
            <person name="Kim S."/>
            <person name="Heo J."/>
            <person name="Kwon S.-W."/>
        </authorList>
    </citation>
    <scope>NUCLEOTIDE SEQUENCE [LARGE SCALE GENOMIC DNA]</scope>
    <source>
        <strain evidence="3 4">KACC 22765</strain>
    </source>
</reference>
<feature type="region of interest" description="Disordered" evidence="1">
    <location>
        <begin position="81"/>
        <end position="108"/>
    </location>
</feature>
<keyword evidence="2" id="KW-0812">Transmembrane</keyword>
<feature type="transmembrane region" description="Helical" evidence="2">
    <location>
        <begin position="6"/>
        <end position="25"/>
    </location>
</feature>
<proteinExistence type="predicted"/>
<evidence type="ECO:0000313" key="4">
    <source>
        <dbReference type="Proteomes" id="UP001221558"/>
    </source>
</evidence>
<gene>
    <name evidence="3" type="ORF">PQ465_18240</name>
</gene>
<evidence type="ECO:0000313" key="3">
    <source>
        <dbReference type="EMBL" id="WDF68226.1"/>
    </source>
</evidence>
<keyword evidence="2" id="KW-0472">Membrane</keyword>